<feature type="signal peptide" evidence="1">
    <location>
        <begin position="1"/>
        <end position="16"/>
    </location>
</feature>
<gene>
    <name evidence="2" type="ORF">CHIRRI_LOCUS4067</name>
</gene>
<organism evidence="2 3">
    <name type="scientific">Chironomus riparius</name>
    <dbReference type="NCBI Taxonomy" id="315576"/>
    <lineage>
        <taxon>Eukaryota</taxon>
        <taxon>Metazoa</taxon>
        <taxon>Ecdysozoa</taxon>
        <taxon>Arthropoda</taxon>
        <taxon>Hexapoda</taxon>
        <taxon>Insecta</taxon>
        <taxon>Pterygota</taxon>
        <taxon>Neoptera</taxon>
        <taxon>Endopterygota</taxon>
        <taxon>Diptera</taxon>
        <taxon>Nematocera</taxon>
        <taxon>Chironomoidea</taxon>
        <taxon>Chironomidae</taxon>
        <taxon>Chironominae</taxon>
        <taxon>Chironomus</taxon>
    </lineage>
</organism>
<dbReference type="Proteomes" id="UP001153620">
    <property type="component" value="Chromosome 1"/>
</dbReference>
<sequence>MKYLIIFALLIVAAYARPQFIQFPGISLSSSNANSLSNGFGIPGLFGGGGGGSSSGSNANAFSLNLGGGGIGIPFFG</sequence>
<accession>A0A9N9RQK3</accession>
<name>A0A9N9RQK3_9DIPT</name>
<evidence type="ECO:0000313" key="2">
    <source>
        <dbReference type="EMBL" id="CAG9801132.1"/>
    </source>
</evidence>
<protein>
    <submittedName>
        <fullName evidence="2">Uncharacterized protein</fullName>
    </submittedName>
</protein>
<feature type="chain" id="PRO_5040397437" evidence="1">
    <location>
        <begin position="17"/>
        <end position="77"/>
    </location>
</feature>
<reference evidence="2" key="1">
    <citation type="submission" date="2022-01" db="EMBL/GenBank/DDBJ databases">
        <authorList>
            <person name="King R."/>
        </authorList>
    </citation>
    <scope>NUCLEOTIDE SEQUENCE</scope>
</reference>
<keyword evidence="1" id="KW-0732">Signal</keyword>
<dbReference type="EMBL" id="OU895877">
    <property type="protein sequence ID" value="CAG9801132.1"/>
    <property type="molecule type" value="Genomic_DNA"/>
</dbReference>
<evidence type="ECO:0000256" key="1">
    <source>
        <dbReference type="SAM" id="SignalP"/>
    </source>
</evidence>
<proteinExistence type="predicted"/>
<reference evidence="2" key="2">
    <citation type="submission" date="2022-10" db="EMBL/GenBank/DDBJ databases">
        <authorList>
            <consortium name="ENA_rothamsted_submissions"/>
            <consortium name="culmorum"/>
            <person name="King R."/>
        </authorList>
    </citation>
    <scope>NUCLEOTIDE SEQUENCE</scope>
</reference>
<evidence type="ECO:0000313" key="3">
    <source>
        <dbReference type="Proteomes" id="UP001153620"/>
    </source>
</evidence>
<keyword evidence="3" id="KW-1185">Reference proteome</keyword>
<dbReference type="AlphaFoldDB" id="A0A9N9RQK3"/>